<evidence type="ECO:0000256" key="4">
    <source>
        <dbReference type="PROSITE-ProRule" id="PRU01161"/>
    </source>
</evidence>
<gene>
    <name evidence="6" type="ORF">RSOLAG22IIIB_01562</name>
</gene>
<keyword evidence="7" id="KW-1185">Reference proteome</keyword>
<evidence type="ECO:0000313" key="6">
    <source>
        <dbReference type="EMBL" id="CUA74930.1"/>
    </source>
</evidence>
<protein>
    <recommendedName>
        <fullName evidence="5">PNPLA domain-containing protein</fullName>
    </recommendedName>
</protein>
<dbReference type="Gene3D" id="3.40.1090.10">
    <property type="entry name" value="Cytosolic phospholipase A2 catalytic domain"/>
    <property type="match status" value="1"/>
</dbReference>
<reference evidence="6 7" key="1">
    <citation type="submission" date="2015-07" db="EMBL/GenBank/DDBJ databases">
        <authorList>
            <person name="Noorani M."/>
        </authorList>
    </citation>
    <scope>NUCLEOTIDE SEQUENCE [LARGE SCALE GENOMIC DNA]</scope>
    <source>
        <strain evidence="6">BBA 69670</strain>
    </source>
</reference>
<dbReference type="GO" id="GO:0016020">
    <property type="term" value="C:membrane"/>
    <property type="evidence" value="ECO:0007669"/>
    <property type="project" value="TreeGrafter"/>
</dbReference>
<accession>A0A0K6G8W8</accession>
<keyword evidence="2 4" id="KW-0442">Lipid degradation</keyword>
<sequence>MSEIPGTGLRLLSFDGGGFRGLSSLYILKEIMQRIRRDEQRDDIEPWQYFDMIVGTSMGGLIALMLGRLRMPINAAIEQYIKLTEKVLSETKYSWQDGIFKATLLEEATKNIIHRYSEPRDKETLLLDTRPDSCKVFVCAMSAANMRASIPTHFRTFTAYENVTPNCKIWEAVRATSADPKFFKRIKIQDMGLQIEYVDGGIGCNNPADRILKEADRIFRGAHVACLISIGMGKGDVLRIPEPGLKENTIPLGMLDALERIASDCEATHNQMGMRFQRFKRPDPDPGVYFRFNLDDVPDDAKKWEGLGHIRENTEAFLNLANISQRVDEAAKAIRRREPRVLLSDVAR</sequence>
<dbReference type="AlphaFoldDB" id="A0A0K6G8W8"/>
<evidence type="ECO:0000259" key="5">
    <source>
        <dbReference type="PROSITE" id="PS51635"/>
    </source>
</evidence>
<feature type="domain" description="PNPLA" evidence="5">
    <location>
        <begin position="12"/>
        <end position="212"/>
    </location>
</feature>
<dbReference type="GO" id="GO:0046486">
    <property type="term" value="P:glycerolipid metabolic process"/>
    <property type="evidence" value="ECO:0007669"/>
    <property type="project" value="UniProtKB-ARBA"/>
</dbReference>
<dbReference type="EMBL" id="CYGV01001511">
    <property type="protein sequence ID" value="CUA74930.1"/>
    <property type="molecule type" value="Genomic_DNA"/>
</dbReference>
<keyword evidence="3 4" id="KW-0443">Lipid metabolism</keyword>
<dbReference type="GO" id="GO:0016042">
    <property type="term" value="P:lipid catabolic process"/>
    <property type="evidence" value="ECO:0007669"/>
    <property type="project" value="UniProtKB-UniRule"/>
</dbReference>
<organism evidence="6 7">
    <name type="scientific">Rhizoctonia solani</name>
    <dbReference type="NCBI Taxonomy" id="456999"/>
    <lineage>
        <taxon>Eukaryota</taxon>
        <taxon>Fungi</taxon>
        <taxon>Dikarya</taxon>
        <taxon>Basidiomycota</taxon>
        <taxon>Agaricomycotina</taxon>
        <taxon>Agaricomycetes</taxon>
        <taxon>Cantharellales</taxon>
        <taxon>Ceratobasidiaceae</taxon>
        <taxon>Rhizoctonia</taxon>
    </lineage>
</organism>
<dbReference type="PROSITE" id="PS51635">
    <property type="entry name" value="PNPLA"/>
    <property type="match status" value="1"/>
</dbReference>
<dbReference type="SUPFAM" id="SSF52151">
    <property type="entry name" value="FabD/lysophospholipase-like"/>
    <property type="match status" value="1"/>
</dbReference>
<name>A0A0K6G8W8_9AGAM</name>
<dbReference type="PANTHER" id="PTHR24185:SF1">
    <property type="entry name" value="CALCIUM-INDEPENDENT PHOSPHOLIPASE A2-GAMMA"/>
    <property type="match status" value="1"/>
</dbReference>
<evidence type="ECO:0000256" key="2">
    <source>
        <dbReference type="ARBA" id="ARBA00022963"/>
    </source>
</evidence>
<feature type="active site" description="Nucleophile" evidence="4">
    <location>
        <position position="57"/>
    </location>
</feature>
<feature type="short sequence motif" description="GXSXG" evidence="4">
    <location>
        <begin position="55"/>
        <end position="59"/>
    </location>
</feature>
<feature type="short sequence motif" description="DGA/G" evidence="4">
    <location>
        <begin position="199"/>
        <end position="201"/>
    </location>
</feature>
<dbReference type="GO" id="GO:0047499">
    <property type="term" value="F:calcium-independent phospholipase A2 activity"/>
    <property type="evidence" value="ECO:0007669"/>
    <property type="project" value="TreeGrafter"/>
</dbReference>
<feature type="active site" description="Proton acceptor" evidence="4">
    <location>
        <position position="199"/>
    </location>
</feature>
<evidence type="ECO:0000313" key="7">
    <source>
        <dbReference type="Proteomes" id="UP000044841"/>
    </source>
</evidence>
<dbReference type="GO" id="GO:0019369">
    <property type="term" value="P:arachidonate metabolic process"/>
    <property type="evidence" value="ECO:0007669"/>
    <property type="project" value="TreeGrafter"/>
</dbReference>
<dbReference type="InterPro" id="IPR016035">
    <property type="entry name" value="Acyl_Trfase/lysoPLipase"/>
</dbReference>
<feature type="short sequence motif" description="GXGXXG" evidence="4">
    <location>
        <begin position="16"/>
        <end position="21"/>
    </location>
</feature>
<keyword evidence="1 4" id="KW-0378">Hydrolase</keyword>
<dbReference type="Pfam" id="PF01734">
    <property type="entry name" value="Patatin"/>
    <property type="match status" value="1"/>
</dbReference>
<dbReference type="Proteomes" id="UP000044841">
    <property type="component" value="Unassembled WGS sequence"/>
</dbReference>
<dbReference type="InterPro" id="IPR002641">
    <property type="entry name" value="PNPLA_dom"/>
</dbReference>
<evidence type="ECO:0000256" key="3">
    <source>
        <dbReference type="ARBA" id="ARBA00023098"/>
    </source>
</evidence>
<dbReference type="PANTHER" id="PTHR24185">
    <property type="entry name" value="CALCIUM-INDEPENDENT PHOSPHOLIPASE A2-GAMMA"/>
    <property type="match status" value="1"/>
</dbReference>
<proteinExistence type="predicted"/>
<evidence type="ECO:0000256" key="1">
    <source>
        <dbReference type="ARBA" id="ARBA00022801"/>
    </source>
</evidence>